<accession>A0A803NAR9</accession>
<dbReference type="Proteomes" id="UP000596660">
    <property type="component" value="Unplaced"/>
</dbReference>
<dbReference type="PANTHER" id="PTHR21470:SF11">
    <property type="entry name" value="RAB6-INTERACTING GOLGIN"/>
    <property type="match status" value="1"/>
</dbReference>
<proteinExistence type="predicted"/>
<evidence type="ECO:0008006" key="3">
    <source>
        <dbReference type="Google" id="ProtNLM"/>
    </source>
</evidence>
<dbReference type="PANTHER" id="PTHR21470">
    <property type="entry name" value="RAB6-INTERACTING PROTEIN GORAB"/>
    <property type="match status" value="1"/>
</dbReference>
<sequence>ELEALADPMRKDVSVVRKRIDVVNKELKPLGTNVQKKEKEYKDALDAFNEKNKEKVQLINKLVELVGESERLRMKKLEELSKSVDSMQ</sequence>
<evidence type="ECO:0000313" key="2">
    <source>
        <dbReference type="Proteomes" id="UP000596660"/>
    </source>
</evidence>
<reference evidence="1" key="2">
    <citation type="submission" date="2021-03" db="UniProtKB">
        <authorList>
            <consortium name="EnsemblPlants"/>
        </authorList>
    </citation>
    <scope>IDENTIFICATION</scope>
</reference>
<dbReference type="EnsemblPlants" id="AUR62043109-RA">
    <property type="protein sequence ID" value="AUR62043109-RA:cds"/>
    <property type="gene ID" value="AUR62043109"/>
</dbReference>
<dbReference type="Pfam" id="PF04949">
    <property type="entry name" value="Transcrip_act"/>
    <property type="match status" value="1"/>
</dbReference>
<keyword evidence="2" id="KW-1185">Reference proteome</keyword>
<evidence type="ECO:0000313" key="1">
    <source>
        <dbReference type="EnsemblPlants" id="AUR62043109-RA:cds"/>
    </source>
</evidence>
<reference evidence="1" key="1">
    <citation type="journal article" date="2017" name="Nature">
        <title>The genome of Chenopodium quinoa.</title>
        <authorList>
            <person name="Jarvis D.E."/>
            <person name="Ho Y.S."/>
            <person name="Lightfoot D.J."/>
            <person name="Schmoeckel S.M."/>
            <person name="Li B."/>
            <person name="Borm T.J.A."/>
            <person name="Ohyanagi H."/>
            <person name="Mineta K."/>
            <person name="Michell C.T."/>
            <person name="Saber N."/>
            <person name="Kharbatia N.M."/>
            <person name="Rupper R.R."/>
            <person name="Sharp A.R."/>
            <person name="Dally N."/>
            <person name="Boughton B.A."/>
            <person name="Woo Y.H."/>
            <person name="Gao G."/>
            <person name="Schijlen E.G.W.M."/>
            <person name="Guo X."/>
            <person name="Momin A.A."/>
            <person name="Negrao S."/>
            <person name="Al-Babili S."/>
            <person name="Gehring C."/>
            <person name="Roessner U."/>
            <person name="Jung C."/>
            <person name="Murphy K."/>
            <person name="Arold S.T."/>
            <person name="Gojobori T."/>
            <person name="van der Linden C.G."/>
            <person name="van Loo E.N."/>
            <person name="Jellen E.N."/>
            <person name="Maughan P.J."/>
            <person name="Tester M."/>
        </authorList>
    </citation>
    <scope>NUCLEOTIDE SEQUENCE [LARGE SCALE GENOMIC DNA]</scope>
    <source>
        <strain evidence="1">cv. PI 614886</strain>
    </source>
</reference>
<organism evidence="1 2">
    <name type="scientific">Chenopodium quinoa</name>
    <name type="common">Quinoa</name>
    <dbReference type="NCBI Taxonomy" id="63459"/>
    <lineage>
        <taxon>Eukaryota</taxon>
        <taxon>Viridiplantae</taxon>
        <taxon>Streptophyta</taxon>
        <taxon>Embryophyta</taxon>
        <taxon>Tracheophyta</taxon>
        <taxon>Spermatophyta</taxon>
        <taxon>Magnoliopsida</taxon>
        <taxon>eudicotyledons</taxon>
        <taxon>Gunneridae</taxon>
        <taxon>Pentapetalae</taxon>
        <taxon>Caryophyllales</taxon>
        <taxon>Chenopodiaceae</taxon>
        <taxon>Chenopodioideae</taxon>
        <taxon>Atripliceae</taxon>
        <taxon>Chenopodium</taxon>
    </lineage>
</organism>
<dbReference type="Gramene" id="AUR62043109-RA">
    <property type="protein sequence ID" value="AUR62043109-RA:cds"/>
    <property type="gene ID" value="AUR62043109"/>
</dbReference>
<name>A0A803NAR9_CHEQI</name>
<protein>
    <recommendedName>
        <fullName evidence="3">RAB6-interacting golgin</fullName>
    </recommendedName>
</protein>
<dbReference type="AlphaFoldDB" id="A0A803NAR9"/>
<dbReference type="InterPro" id="IPR007033">
    <property type="entry name" value="GORAB"/>
</dbReference>